<dbReference type="SUPFAM" id="SSF47384">
    <property type="entry name" value="Homodimeric domain of signal transducing histidine kinase"/>
    <property type="match status" value="1"/>
</dbReference>
<dbReference type="GO" id="GO:0000155">
    <property type="term" value="F:phosphorelay sensor kinase activity"/>
    <property type="evidence" value="ECO:0007669"/>
    <property type="project" value="InterPro"/>
</dbReference>
<dbReference type="Pfam" id="PF00072">
    <property type="entry name" value="Response_reg"/>
    <property type="match status" value="1"/>
</dbReference>
<organism evidence="9">
    <name type="scientific">uncultured Sulfurovum sp</name>
    <dbReference type="NCBI Taxonomy" id="269237"/>
    <lineage>
        <taxon>Bacteria</taxon>
        <taxon>Pseudomonadati</taxon>
        <taxon>Campylobacterota</taxon>
        <taxon>Epsilonproteobacteria</taxon>
        <taxon>Campylobacterales</taxon>
        <taxon>Sulfurovaceae</taxon>
        <taxon>Sulfurovum</taxon>
        <taxon>environmental samples</taxon>
    </lineage>
</organism>
<dbReference type="SUPFAM" id="SSF55874">
    <property type="entry name" value="ATPase domain of HSP90 chaperone/DNA topoisomerase II/histidine kinase"/>
    <property type="match status" value="1"/>
</dbReference>
<name>A0A6S6T3R9_9BACT</name>
<sequence>MKLLSKKNISLLLISATTVLLGFSIYYAFIKYRTYQNLEKILAHRILFNDANKLLKALEKERLKSVLYLTIPNQKNLDKLNQQRNKVNIQIQHTQALKLSEEKNQLISVRKKINILSIENQILIYNNYHLNIINPIILKMSELQLVKNIDSELQLIRLRENTSLENSFLAPILNKRVAMNEHDILFWEKNFELRELPTFNSIKDESLLLSIKDKYDIHSFFKVLDETRVELFISTKNAKYPINFKQWLSQSSKQKNKINQIQKMLGDLHTNYLKNELLAHQGEMYRSIIISLLVLILLGLLVGILRILQKMNNEKIILKNTVKEIEIDLDENKKREIKEILTHNSSIEVYEFLAKEIKEPSRAKDLFLANMSHEIRTPLNGIIGFTSELKETNLSEEQEDIVSIIEESSNNLMHIVNDILDFSKIKAGKVQLENILFDPIEKFEASIDTFIAKAREKEIELKVCIDPKIPTNVLGDPTKIIQILSNLISNAIKFTPNQGNIEINIKQMRKEDENSKQNIKLQFSVEDSGIGISSQEKKEIFNAFSQADASTSRKYGGTGLGLSIASQFIKHMGGKLDIQSQVGKGAKFFFSISLEKPQNLQMRSKENLSAYTIGYIPPIDNRNIDKNLKTYVEYQEATFLTYTQRTLLNLTESDLPDLLFIDYRCFDKEGDIEYFLDLPLKIVLIVADNREEELIDIREKIDKVLHKPVNLTRTLKSLDILTKVEKESPKKSKNITKQFNEVNALVVEDNFINQKLMKSILNRFGMNVTLVSNGQEGLDSRKNKEYDIIFMDIQMPIMGGVEATKKILSFEKENHKKHIPIVALTANALEGDREKYMAIGMDAYLPKPMNLDALQEILNHFIRA</sequence>
<keyword evidence="9" id="KW-0808">Transferase</keyword>
<keyword evidence="9" id="KW-0418">Kinase</keyword>
<keyword evidence="6" id="KW-0472">Membrane</keyword>
<comment type="catalytic activity">
    <reaction evidence="1">
        <text>ATP + protein L-histidine = ADP + protein N-phospho-L-histidine.</text>
        <dbReference type="EC" id="2.7.13.3"/>
    </reaction>
</comment>
<dbReference type="PRINTS" id="PR00344">
    <property type="entry name" value="BCTRLSENSOR"/>
</dbReference>
<dbReference type="InterPro" id="IPR004358">
    <property type="entry name" value="Sig_transdc_His_kin-like_C"/>
</dbReference>
<gene>
    <name evidence="9" type="ORF">HELGO_WM15119</name>
</gene>
<dbReference type="CDD" id="cd16922">
    <property type="entry name" value="HATPase_EvgS-ArcB-TorS-like"/>
    <property type="match status" value="1"/>
</dbReference>
<keyword evidence="4" id="KW-0902">Two-component regulatory system</keyword>
<accession>A0A6S6T3R9</accession>
<dbReference type="Gene3D" id="3.40.50.2300">
    <property type="match status" value="1"/>
</dbReference>
<dbReference type="Gene3D" id="3.30.565.10">
    <property type="entry name" value="Histidine kinase-like ATPase, C-terminal domain"/>
    <property type="match status" value="1"/>
</dbReference>
<proteinExistence type="predicted"/>
<dbReference type="PROSITE" id="PS50109">
    <property type="entry name" value="HIS_KIN"/>
    <property type="match status" value="1"/>
</dbReference>
<keyword evidence="6" id="KW-1133">Transmembrane helix</keyword>
<feature type="domain" description="Histidine kinase" evidence="7">
    <location>
        <begin position="370"/>
        <end position="596"/>
    </location>
</feature>
<dbReference type="Pfam" id="PF00512">
    <property type="entry name" value="HisKA"/>
    <property type="match status" value="1"/>
</dbReference>
<keyword evidence="3 5" id="KW-0597">Phosphoprotein</keyword>
<feature type="modified residue" description="4-aspartylphosphate" evidence="5">
    <location>
        <position position="792"/>
    </location>
</feature>
<evidence type="ECO:0000256" key="3">
    <source>
        <dbReference type="ARBA" id="ARBA00022553"/>
    </source>
</evidence>
<dbReference type="SMART" id="SM00448">
    <property type="entry name" value="REC"/>
    <property type="match status" value="1"/>
</dbReference>
<keyword evidence="6" id="KW-0812">Transmembrane</keyword>
<reference evidence="9" key="1">
    <citation type="submission" date="2020-01" db="EMBL/GenBank/DDBJ databases">
        <authorList>
            <person name="Meier V. D."/>
            <person name="Meier V D."/>
        </authorList>
    </citation>
    <scope>NUCLEOTIDE SEQUENCE</scope>
    <source>
        <strain evidence="9">HLG_WM_MAG_02</strain>
    </source>
</reference>
<dbReference type="SMART" id="SM00387">
    <property type="entry name" value="HATPase_c"/>
    <property type="match status" value="1"/>
</dbReference>
<dbReference type="PANTHER" id="PTHR45339">
    <property type="entry name" value="HYBRID SIGNAL TRANSDUCTION HISTIDINE KINASE J"/>
    <property type="match status" value="1"/>
</dbReference>
<dbReference type="FunFam" id="3.30.565.10:FF:000010">
    <property type="entry name" value="Sensor histidine kinase RcsC"/>
    <property type="match status" value="1"/>
</dbReference>
<evidence type="ECO:0000256" key="6">
    <source>
        <dbReference type="SAM" id="Phobius"/>
    </source>
</evidence>
<dbReference type="InterPro" id="IPR005467">
    <property type="entry name" value="His_kinase_dom"/>
</dbReference>
<dbReference type="PANTHER" id="PTHR45339:SF1">
    <property type="entry name" value="HYBRID SIGNAL TRANSDUCTION HISTIDINE KINASE J"/>
    <property type="match status" value="1"/>
</dbReference>
<feature type="transmembrane region" description="Helical" evidence="6">
    <location>
        <begin position="12"/>
        <end position="30"/>
    </location>
</feature>
<dbReference type="InterPro" id="IPR036890">
    <property type="entry name" value="HATPase_C_sf"/>
</dbReference>
<feature type="transmembrane region" description="Helical" evidence="6">
    <location>
        <begin position="288"/>
        <end position="308"/>
    </location>
</feature>
<evidence type="ECO:0000256" key="4">
    <source>
        <dbReference type="ARBA" id="ARBA00023012"/>
    </source>
</evidence>
<evidence type="ECO:0000256" key="5">
    <source>
        <dbReference type="PROSITE-ProRule" id="PRU00169"/>
    </source>
</evidence>
<dbReference type="CDD" id="cd00082">
    <property type="entry name" value="HisKA"/>
    <property type="match status" value="1"/>
</dbReference>
<protein>
    <recommendedName>
        <fullName evidence="2">histidine kinase</fullName>
        <ecNumber evidence="2">2.7.13.3</ecNumber>
    </recommendedName>
</protein>
<dbReference type="Pfam" id="PF02518">
    <property type="entry name" value="HATPase_c"/>
    <property type="match status" value="1"/>
</dbReference>
<evidence type="ECO:0000259" key="7">
    <source>
        <dbReference type="PROSITE" id="PS50109"/>
    </source>
</evidence>
<dbReference type="InterPro" id="IPR036097">
    <property type="entry name" value="HisK_dim/P_sf"/>
</dbReference>
<dbReference type="InterPro" id="IPR011006">
    <property type="entry name" value="CheY-like_superfamily"/>
</dbReference>
<dbReference type="SMART" id="SM00388">
    <property type="entry name" value="HisKA"/>
    <property type="match status" value="1"/>
</dbReference>
<dbReference type="SUPFAM" id="SSF52172">
    <property type="entry name" value="CheY-like"/>
    <property type="match status" value="1"/>
</dbReference>
<dbReference type="InterPro" id="IPR003661">
    <property type="entry name" value="HisK_dim/P_dom"/>
</dbReference>
<dbReference type="InterPro" id="IPR003594">
    <property type="entry name" value="HATPase_dom"/>
</dbReference>
<feature type="domain" description="Response regulatory" evidence="8">
    <location>
        <begin position="743"/>
        <end position="862"/>
    </location>
</feature>
<dbReference type="CDD" id="cd17546">
    <property type="entry name" value="REC_hyHK_CKI1_RcsC-like"/>
    <property type="match status" value="1"/>
</dbReference>
<dbReference type="EC" id="2.7.13.3" evidence="2"/>
<dbReference type="InterPro" id="IPR001789">
    <property type="entry name" value="Sig_transdc_resp-reg_receiver"/>
</dbReference>
<evidence type="ECO:0000256" key="1">
    <source>
        <dbReference type="ARBA" id="ARBA00000085"/>
    </source>
</evidence>
<dbReference type="PROSITE" id="PS50110">
    <property type="entry name" value="RESPONSE_REGULATORY"/>
    <property type="match status" value="1"/>
</dbReference>
<dbReference type="EMBL" id="CACVAZ010000066">
    <property type="protein sequence ID" value="CAA6811377.1"/>
    <property type="molecule type" value="Genomic_DNA"/>
</dbReference>
<dbReference type="AlphaFoldDB" id="A0A6S6T3R9"/>
<evidence type="ECO:0000256" key="2">
    <source>
        <dbReference type="ARBA" id="ARBA00012438"/>
    </source>
</evidence>
<evidence type="ECO:0000259" key="8">
    <source>
        <dbReference type="PROSITE" id="PS50110"/>
    </source>
</evidence>
<dbReference type="Gene3D" id="1.10.287.130">
    <property type="match status" value="1"/>
</dbReference>
<evidence type="ECO:0000313" key="9">
    <source>
        <dbReference type="EMBL" id="CAA6811377.1"/>
    </source>
</evidence>